<dbReference type="InterPro" id="IPR002110">
    <property type="entry name" value="Ankyrin_rpt"/>
</dbReference>
<dbReference type="FunCoup" id="I1HVP8">
    <property type="interactions" value="92"/>
</dbReference>
<name>I1HVP8_BRADI</name>
<gene>
    <name evidence="9" type="ORF">BRADI_2g62250v3</name>
</gene>
<feature type="transmembrane region" description="Helical" evidence="7">
    <location>
        <begin position="539"/>
        <end position="559"/>
    </location>
</feature>
<dbReference type="AlphaFoldDB" id="I1HVP8"/>
<dbReference type="SUPFAM" id="SSF48403">
    <property type="entry name" value="Ankyrin repeat"/>
    <property type="match status" value="1"/>
</dbReference>
<evidence type="ECO:0000313" key="10">
    <source>
        <dbReference type="EnsemblPlants" id="PNT73682"/>
    </source>
</evidence>
<reference evidence="9 10" key="1">
    <citation type="journal article" date="2010" name="Nature">
        <title>Genome sequencing and analysis of the model grass Brachypodium distachyon.</title>
        <authorList>
            <consortium name="International Brachypodium Initiative"/>
        </authorList>
    </citation>
    <scope>NUCLEOTIDE SEQUENCE [LARGE SCALE GENOMIC DNA]</scope>
    <source>
        <strain evidence="9 10">Bd21</strain>
    </source>
</reference>
<evidence type="ECO:0000259" key="8">
    <source>
        <dbReference type="Pfam" id="PF13962"/>
    </source>
</evidence>
<reference evidence="10" key="3">
    <citation type="submission" date="2018-08" db="UniProtKB">
        <authorList>
            <consortium name="EnsemblPlants"/>
        </authorList>
    </citation>
    <scope>IDENTIFICATION</scope>
    <source>
        <strain evidence="10">cv. Bd21</strain>
    </source>
</reference>
<dbReference type="EMBL" id="CM000881">
    <property type="protein sequence ID" value="PNT73682.1"/>
    <property type="molecule type" value="Genomic_DNA"/>
</dbReference>
<keyword evidence="6 7" id="KW-0472">Membrane</keyword>
<dbReference type="Gramene" id="PNT73682">
    <property type="protein sequence ID" value="PNT73682"/>
    <property type="gene ID" value="BRADI_2g62250v3"/>
</dbReference>
<dbReference type="PANTHER" id="PTHR24186">
    <property type="entry name" value="PROTEIN PHOSPHATASE 1 REGULATORY SUBUNIT"/>
    <property type="match status" value="1"/>
</dbReference>
<evidence type="ECO:0000256" key="1">
    <source>
        <dbReference type="ARBA" id="ARBA00004141"/>
    </source>
</evidence>
<keyword evidence="3" id="KW-0677">Repeat</keyword>
<reference evidence="9" key="2">
    <citation type="submission" date="2017-06" db="EMBL/GenBank/DDBJ databases">
        <title>WGS assembly of Brachypodium distachyon.</title>
        <authorList>
            <consortium name="The International Brachypodium Initiative"/>
            <person name="Lucas S."/>
            <person name="Harmon-Smith M."/>
            <person name="Lail K."/>
            <person name="Tice H."/>
            <person name="Grimwood J."/>
            <person name="Bruce D."/>
            <person name="Barry K."/>
            <person name="Shu S."/>
            <person name="Lindquist E."/>
            <person name="Wang M."/>
            <person name="Pitluck S."/>
            <person name="Vogel J.P."/>
            <person name="Garvin D.F."/>
            <person name="Mockler T.C."/>
            <person name="Schmutz J."/>
            <person name="Rokhsar D."/>
            <person name="Bevan M.W."/>
        </authorList>
    </citation>
    <scope>NUCLEOTIDE SEQUENCE</scope>
    <source>
        <strain evidence="9">Bd21</strain>
    </source>
</reference>
<keyword evidence="4 7" id="KW-1133">Transmembrane helix</keyword>
<dbReference type="EnsemblPlants" id="PNT73682">
    <property type="protein sequence ID" value="PNT73682"/>
    <property type="gene ID" value="BRADI_2g62250v3"/>
</dbReference>
<evidence type="ECO:0000256" key="4">
    <source>
        <dbReference type="ARBA" id="ARBA00022989"/>
    </source>
</evidence>
<protein>
    <recommendedName>
        <fullName evidence="8">PGG domain-containing protein</fullName>
    </recommendedName>
</protein>
<evidence type="ECO:0000313" key="11">
    <source>
        <dbReference type="Proteomes" id="UP000008810"/>
    </source>
</evidence>
<evidence type="ECO:0000256" key="7">
    <source>
        <dbReference type="SAM" id="Phobius"/>
    </source>
</evidence>
<dbReference type="InterPro" id="IPR036770">
    <property type="entry name" value="Ankyrin_rpt-contain_sf"/>
</dbReference>
<keyword evidence="11" id="KW-1185">Reference proteome</keyword>
<feature type="transmembrane region" description="Helical" evidence="7">
    <location>
        <begin position="469"/>
        <end position="494"/>
    </location>
</feature>
<dbReference type="PANTHER" id="PTHR24186:SF54">
    <property type="entry name" value="PGG DOMAIN-CONTAINING PROTEIN"/>
    <property type="match status" value="1"/>
</dbReference>
<feature type="domain" description="PGG" evidence="8">
    <location>
        <begin position="426"/>
        <end position="532"/>
    </location>
</feature>
<dbReference type="eggNOG" id="KOG0504">
    <property type="taxonomic scope" value="Eukaryota"/>
</dbReference>
<comment type="subcellular location">
    <subcellularLocation>
        <location evidence="1">Membrane</location>
        <topology evidence="1">Multi-pass membrane protein</topology>
    </subcellularLocation>
</comment>
<feature type="transmembrane region" description="Helical" evidence="7">
    <location>
        <begin position="515"/>
        <end position="533"/>
    </location>
</feature>
<dbReference type="Gene3D" id="1.25.40.20">
    <property type="entry name" value="Ankyrin repeat-containing domain"/>
    <property type="match status" value="2"/>
</dbReference>
<keyword evidence="5" id="KW-0040">ANK repeat</keyword>
<dbReference type="GO" id="GO:0016020">
    <property type="term" value="C:membrane"/>
    <property type="evidence" value="ECO:0000318"/>
    <property type="project" value="GO_Central"/>
</dbReference>
<accession>I1HVP8</accession>
<dbReference type="SMART" id="SM00248">
    <property type="entry name" value="ANK"/>
    <property type="match status" value="8"/>
</dbReference>
<evidence type="ECO:0000256" key="6">
    <source>
        <dbReference type="ARBA" id="ARBA00023136"/>
    </source>
</evidence>
<evidence type="ECO:0000256" key="3">
    <source>
        <dbReference type="ARBA" id="ARBA00022737"/>
    </source>
</evidence>
<evidence type="ECO:0000313" key="9">
    <source>
        <dbReference type="EMBL" id="PNT73682.1"/>
    </source>
</evidence>
<dbReference type="OMA" id="CIVARWG"/>
<evidence type="ECO:0000256" key="5">
    <source>
        <dbReference type="ARBA" id="ARBA00023043"/>
    </source>
</evidence>
<feature type="transmembrane region" description="Helical" evidence="7">
    <location>
        <begin position="427"/>
        <end position="449"/>
    </location>
</feature>
<dbReference type="Pfam" id="PF13962">
    <property type="entry name" value="PGG"/>
    <property type="match status" value="1"/>
</dbReference>
<sequence>MAANTSTTPSSSGGQGQPRIDRRLLQAATSGDSGSMKAMASQDPSILLGTPPLGNTVLHISSVHGHEGFCKDVLELEESLLTAVNSDKETPLVAAVRSGRVSLASVLLSRYCRSRQLSDAILRQDKDGCNALHHAIRSGHRELAMELIAAEPGLCKGVDKYGESPMFIAAMRGFAHIFEKLLNIPDSSHAGRNGLHAVVENGDKDSAIKIMGIRPEMARAANMNNNTPLRVAVLFNKPDVLRVLLEHDCSLGYELTKSGAPLLTAASFRGHVDVAREILSNCPDAPYCTVDGKQWTCLHTAISHNHTEFVEFILATPQLRKLVNMQTSKGETALHMAVQKCNPKTAAALLSHEDIDPTVVADNNSPAAWSLAQTTNQAKTLNWNEVSMLMLRDVPQQATSFYNLHKSTKQRATDASRRDAKSLTQTYTSNTSLVAILIATITFAAAFTLPGGYSSDAGNEGLPIMSKKFAFQAFLISDVLAMCSSFAVAFICIIARWEDYEFLLYYRSCTKKLMWFAYVATTTAFSTGLYTVLAPPLHWLAIAICVLVALLPILTKLLGEWPVLKLRFRLGKTFNSDLLDMV</sequence>
<dbReference type="Proteomes" id="UP000008810">
    <property type="component" value="Chromosome 2"/>
</dbReference>
<dbReference type="Pfam" id="PF12796">
    <property type="entry name" value="Ank_2"/>
    <property type="match status" value="2"/>
</dbReference>
<dbReference type="STRING" id="15368.I1HVP8"/>
<proteinExistence type="predicted"/>
<dbReference type="HOGENOM" id="CLU_000134_36_4_1"/>
<dbReference type="FunFam" id="1.25.40.20:FF:000486">
    <property type="entry name" value="Ankyrin repeat family protein"/>
    <property type="match status" value="1"/>
</dbReference>
<dbReference type="OrthoDB" id="303876at2759"/>
<dbReference type="InParanoid" id="I1HVP8"/>
<organism evidence="10">
    <name type="scientific">Brachypodium distachyon</name>
    <name type="common">Purple false brome</name>
    <name type="synonym">Trachynia distachya</name>
    <dbReference type="NCBI Taxonomy" id="15368"/>
    <lineage>
        <taxon>Eukaryota</taxon>
        <taxon>Viridiplantae</taxon>
        <taxon>Streptophyta</taxon>
        <taxon>Embryophyta</taxon>
        <taxon>Tracheophyta</taxon>
        <taxon>Spermatophyta</taxon>
        <taxon>Magnoliopsida</taxon>
        <taxon>Liliopsida</taxon>
        <taxon>Poales</taxon>
        <taxon>Poaceae</taxon>
        <taxon>BOP clade</taxon>
        <taxon>Pooideae</taxon>
        <taxon>Stipodae</taxon>
        <taxon>Brachypodieae</taxon>
        <taxon>Brachypodium</taxon>
    </lineage>
</organism>
<evidence type="ECO:0000256" key="2">
    <source>
        <dbReference type="ARBA" id="ARBA00022692"/>
    </source>
</evidence>
<keyword evidence="2 7" id="KW-0812">Transmembrane</keyword>
<dbReference type="InterPro" id="IPR026961">
    <property type="entry name" value="PGG_dom"/>
</dbReference>